<organism evidence="2 3">
    <name type="scientific">Enterovirga rhinocerotis</name>
    <dbReference type="NCBI Taxonomy" id="1339210"/>
    <lineage>
        <taxon>Bacteria</taxon>
        <taxon>Pseudomonadati</taxon>
        <taxon>Pseudomonadota</taxon>
        <taxon>Alphaproteobacteria</taxon>
        <taxon>Hyphomicrobiales</taxon>
        <taxon>Methylobacteriaceae</taxon>
        <taxon>Enterovirga</taxon>
    </lineage>
</organism>
<dbReference type="InterPro" id="IPR004323">
    <property type="entry name" value="Ion_tolerance_CutA"/>
</dbReference>
<reference evidence="2 3" key="1">
    <citation type="submission" date="2019-03" db="EMBL/GenBank/DDBJ databases">
        <title>Genomic Encyclopedia of Type Strains, Phase IV (KMG-IV): sequencing the most valuable type-strain genomes for metagenomic binning, comparative biology and taxonomic classification.</title>
        <authorList>
            <person name="Goeker M."/>
        </authorList>
    </citation>
    <scope>NUCLEOTIDE SEQUENCE [LARGE SCALE GENOMIC DNA]</scope>
    <source>
        <strain evidence="2 3">DSM 25903</strain>
    </source>
</reference>
<dbReference type="EMBL" id="SNZR01000011">
    <property type="protein sequence ID" value="TDR93863.1"/>
    <property type="molecule type" value="Genomic_DNA"/>
</dbReference>
<sequence length="113" mass="12246">MIEQPLLVYTTFPDEKTALAIGEPLVRDGLAACLNILPGMRSVYRWEGRIEQGEEVVGIIKTVEARREALTAALKDLHPYDTPVILYLAPEADPATLAWLVAATRTADGGVSA</sequence>
<name>A0A4R7C6U6_9HYPH</name>
<dbReference type="GO" id="GO:0010038">
    <property type="term" value="P:response to metal ion"/>
    <property type="evidence" value="ECO:0007669"/>
    <property type="project" value="InterPro"/>
</dbReference>
<comment type="caution">
    <text evidence="2">The sequence shown here is derived from an EMBL/GenBank/DDBJ whole genome shotgun (WGS) entry which is preliminary data.</text>
</comment>
<gene>
    <name evidence="2" type="ORF">EV668_1132</name>
</gene>
<dbReference type="Gene3D" id="3.30.70.120">
    <property type="match status" value="1"/>
</dbReference>
<dbReference type="PANTHER" id="PTHR23419:SF8">
    <property type="entry name" value="FI09726P"/>
    <property type="match status" value="1"/>
</dbReference>
<protein>
    <submittedName>
        <fullName evidence="2">Periplasmic divalent cation tolerance protein</fullName>
    </submittedName>
</protein>
<dbReference type="SUPFAM" id="SSF54913">
    <property type="entry name" value="GlnB-like"/>
    <property type="match status" value="1"/>
</dbReference>
<evidence type="ECO:0000313" key="3">
    <source>
        <dbReference type="Proteomes" id="UP000295122"/>
    </source>
</evidence>
<comment type="similarity">
    <text evidence="1">Belongs to the CutA family.</text>
</comment>
<dbReference type="Proteomes" id="UP000295122">
    <property type="component" value="Unassembled WGS sequence"/>
</dbReference>
<dbReference type="Pfam" id="PF03091">
    <property type="entry name" value="CutA1"/>
    <property type="match status" value="1"/>
</dbReference>
<dbReference type="InterPro" id="IPR015867">
    <property type="entry name" value="N-reg_PII/ATP_PRibTrfase_C"/>
</dbReference>
<accession>A0A4R7C6U6</accession>
<dbReference type="GO" id="GO:0005507">
    <property type="term" value="F:copper ion binding"/>
    <property type="evidence" value="ECO:0007669"/>
    <property type="project" value="TreeGrafter"/>
</dbReference>
<dbReference type="PANTHER" id="PTHR23419">
    <property type="entry name" value="DIVALENT CATION TOLERANCE CUTA-RELATED"/>
    <property type="match status" value="1"/>
</dbReference>
<keyword evidence="3" id="KW-1185">Reference proteome</keyword>
<proteinExistence type="inferred from homology"/>
<evidence type="ECO:0000313" key="2">
    <source>
        <dbReference type="EMBL" id="TDR93863.1"/>
    </source>
</evidence>
<evidence type="ECO:0000256" key="1">
    <source>
        <dbReference type="ARBA" id="ARBA00010169"/>
    </source>
</evidence>
<dbReference type="InterPro" id="IPR011322">
    <property type="entry name" value="N-reg_PII-like_a/b"/>
</dbReference>
<dbReference type="AlphaFoldDB" id="A0A4R7C6U6"/>